<dbReference type="Proteomes" id="UP001500459">
    <property type="component" value="Unassembled WGS sequence"/>
</dbReference>
<gene>
    <name evidence="1" type="ORF">GCM10022393_35210</name>
</gene>
<comment type="caution">
    <text evidence="1">The sequence shown here is derived from an EMBL/GenBank/DDBJ whole genome shotgun (WGS) entry which is preliminary data.</text>
</comment>
<keyword evidence="2" id="KW-1185">Reference proteome</keyword>
<evidence type="ECO:0000313" key="2">
    <source>
        <dbReference type="Proteomes" id="UP001500459"/>
    </source>
</evidence>
<name>A0ABP6UQG3_9FLAO</name>
<organism evidence="1 2">
    <name type="scientific">Aquimarina addita</name>
    <dbReference type="NCBI Taxonomy" id="870485"/>
    <lineage>
        <taxon>Bacteria</taxon>
        <taxon>Pseudomonadati</taxon>
        <taxon>Bacteroidota</taxon>
        <taxon>Flavobacteriia</taxon>
        <taxon>Flavobacteriales</taxon>
        <taxon>Flavobacteriaceae</taxon>
        <taxon>Aquimarina</taxon>
    </lineage>
</organism>
<sequence>MSTLSDILINHDDKGEIISFLSKYYEIGQKESNPEIQLLKYNQIGSKVRTLSFIMIKMMNGHSWNMK</sequence>
<evidence type="ECO:0000313" key="1">
    <source>
        <dbReference type="EMBL" id="GAA3518059.1"/>
    </source>
</evidence>
<accession>A0ABP6UQG3</accession>
<proteinExistence type="predicted"/>
<protein>
    <submittedName>
        <fullName evidence="1">Uncharacterized protein</fullName>
    </submittedName>
</protein>
<dbReference type="EMBL" id="BAABCW010000019">
    <property type="protein sequence ID" value="GAA3518059.1"/>
    <property type="molecule type" value="Genomic_DNA"/>
</dbReference>
<reference evidence="2" key="1">
    <citation type="journal article" date="2019" name="Int. J. Syst. Evol. Microbiol.">
        <title>The Global Catalogue of Microorganisms (GCM) 10K type strain sequencing project: providing services to taxonomists for standard genome sequencing and annotation.</title>
        <authorList>
            <consortium name="The Broad Institute Genomics Platform"/>
            <consortium name="The Broad Institute Genome Sequencing Center for Infectious Disease"/>
            <person name="Wu L."/>
            <person name="Ma J."/>
        </authorList>
    </citation>
    <scope>NUCLEOTIDE SEQUENCE [LARGE SCALE GENOMIC DNA]</scope>
    <source>
        <strain evidence="2">JCM 17106</strain>
    </source>
</reference>